<dbReference type="RefSeq" id="WP_050758769.1">
    <property type="nucleotide sequence ID" value="NZ_LVZK01000001.1"/>
</dbReference>
<evidence type="ECO:0000256" key="4">
    <source>
        <dbReference type="ARBA" id="ARBA00022989"/>
    </source>
</evidence>
<evidence type="ECO:0000256" key="7">
    <source>
        <dbReference type="SAM" id="Phobius"/>
    </source>
</evidence>
<keyword evidence="5 7" id="KW-0472">Membrane</keyword>
<gene>
    <name evidence="9" type="ORF">A4H34_01855</name>
</gene>
<accession>A0A179B2M1</accession>
<feature type="transmembrane region" description="Helical" evidence="7">
    <location>
        <begin position="636"/>
        <end position="663"/>
    </location>
</feature>
<feature type="transmembrane region" description="Helical" evidence="7">
    <location>
        <begin position="444"/>
        <end position="467"/>
    </location>
</feature>
<evidence type="ECO:0000313" key="9">
    <source>
        <dbReference type="EMBL" id="OAP85958.1"/>
    </source>
</evidence>
<evidence type="ECO:0000256" key="1">
    <source>
        <dbReference type="ARBA" id="ARBA00004651"/>
    </source>
</evidence>
<evidence type="ECO:0000256" key="2">
    <source>
        <dbReference type="ARBA" id="ARBA00022475"/>
    </source>
</evidence>
<feature type="transmembrane region" description="Helical" evidence="7">
    <location>
        <begin position="319"/>
        <end position="340"/>
    </location>
</feature>
<feature type="transmembrane region" description="Helical" evidence="7">
    <location>
        <begin position="53"/>
        <end position="74"/>
    </location>
</feature>
<evidence type="ECO:0000256" key="3">
    <source>
        <dbReference type="ARBA" id="ARBA00022692"/>
    </source>
</evidence>
<organism evidence="9 10">
    <name type="scientific">Peptidiphaga gingivicola</name>
    <dbReference type="NCBI Taxonomy" id="2741497"/>
    <lineage>
        <taxon>Bacteria</taxon>
        <taxon>Bacillati</taxon>
        <taxon>Actinomycetota</taxon>
        <taxon>Actinomycetes</taxon>
        <taxon>Actinomycetales</taxon>
        <taxon>Actinomycetaceae</taxon>
        <taxon>Peptidiphaga</taxon>
    </lineage>
</organism>
<dbReference type="InterPro" id="IPR003838">
    <property type="entry name" value="ABC3_permease_C"/>
</dbReference>
<feature type="domain" description="ABC3 transporter permease C-terminal" evidence="8">
    <location>
        <begin position="229"/>
        <end position="342"/>
    </location>
</feature>
<keyword evidence="4 7" id="KW-1133">Transmembrane helix</keyword>
<keyword evidence="10" id="KW-1185">Reference proteome</keyword>
<comment type="subcellular location">
    <subcellularLocation>
        <location evidence="1">Cell membrane</location>
        <topology evidence="1">Multi-pass membrane protein</topology>
    </subcellularLocation>
</comment>
<feature type="compositionally biased region" description="Basic and acidic residues" evidence="6">
    <location>
        <begin position="1"/>
        <end position="20"/>
    </location>
</feature>
<feature type="transmembrane region" description="Helical" evidence="7">
    <location>
        <begin position="361"/>
        <end position="384"/>
    </location>
</feature>
<reference evidence="9 10" key="1">
    <citation type="submission" date="2016-04" db="EMBL/GenBank/DDBJ databases">
        <title>Peptidophaga gingivicola gen. nov., sp. nov., isolated from human subgingival plaque.</title>
        <authorList>
            <person name="Beall C.J."/>
            <person name="Mokrzan E.M."/>
            <person name="Griffen A.L."/>
            <person name="Leys E.J."/>
        </authorList>
    </citation>
    <scope>NUCLEOTIDE SEQUENCE [LARGE SCALE GENOMIC DNA]</scope>
    <source>
        <strain evidence="9 10">BA112</strain>
    </source>
</reference>
<evidence type="ECO:0000256" key="6">
    <source>
        <dbReference type="SAM" id="MobiDB-lite"/>
    </source>
</evidence>
<dbReference type="EMBL" id="LVZK01000001">
    <property type="protein sequence ID" value="OAP85958.1"/>
    <property type="molecule type" value="Genomic_DNA"/>
</dbReference>
<dbReference type="GO" id="GO:0005886">
    <property type="term" value="C:plasma membrane"/>
    <property type="evidence" value="ECO:0007669"/>
    <property type="project" value="UniProtKB-SubCell"/>
</dbReference>
<feature type="transmembrane region" description="Helical" evidence="7">
    <location>
        <begin position="268"/>
        <end position="299"/>
    </location>
</feature>
<feature type="region of interest" description="Disordered" evidence="6">
    <location>
        <begin position="1"/>
        <end position="22"/>
    </location>
</feature>
<dbReference type="AlphaFoldDB" id="A0A179B2M1"/>
<dbReference type="Proteomes" id="UP000078368">
    <property type="component" value="Unassembled WGS sequence"/>
</dbReference>
<feature type="domain" description="ABC3 transporter permease C-terminal" evidence="8">
    <location>
        <begin position="640"/>
        <end position="753"/>
    </location>
</feature>
<dbReference type="STRING" id="1823756.A4H34_01855"/>
<evidence type="ECO:0000313" key="10">
    <source>
        <dbReference type="Proteomes" id="UP000078368"/>
    </source>
</evidence>
<feature type="transmembrane region" description="Helical" evidence="7">
    <location>
        <begin position="223"/>
        <end position="247"/>
    </location>
</feature>
<name>A0A179B2M1_9ACTO</name>
<dbReference type="Pfam" id="PF02687">
    <property type="entry name" value="FtsX"/>
    <property type="match status" value="2"/>
</dbReference>
<evidence type="ECO:0000256" key="5">
    <source>
        <dbReference type="ARBA" id="ARBA00023136"/>
    </source>
</evidence>
<keyword evidence="3 7" id="KW-0812">Transmembrane</keyword>
<keyword evidence="2" id="KW-1003">Cell membrane</keyword>
<protein>
    <recommendedName>
        <fullName evidence="8">ABC3 transporter permease C-terminal domain-containing protein</fullName>
    </recommendedName>
</protein>
<comment type="caution">
    <text evidence="9">The sequence shown here is derived from an EMBL/GenBank/DDBJ whole genome shotgun (WGS) entry which is preliminary data.</text>
</comment>
<proteinExistence type="predicted"/>
<feature type="transmembrane region" description="Helical" evidence="7">
    <location>
        <begin position="684"/>
        <end position="715"/>
    </location>
</feature>
<feature type="transmembrane region" description="Helical" evidence="7">
    <location>
        <begin position="390"/>
        <end position="410"/>
    </location>
</feature>
<sequence length="763" mass="78285">MSDSEGRTHRMPRAKAENPKDMAWPAKKAAKKRGDVALARLVAAGNRPGRRRLLGIAAGIAVGVALLLMLVGAYSGFGPRSERAATGSVVKSNVELEDDSALGPGRAAAAVMSDHWRGSHYSILYVAGVAESGLAVPGVSALPGPGQAVVSPRLKQMIDASPDELGGRYGRVIGTISKEGLESPEAIMAVVGTTVPKLAASGLDAKIVEDFAGVDYAGRPYKAIALIGAVATLIPVLLLIAIVTDLGASQRAERFAALRLIGATPRRVAAVAAWETGAVAGVGALAGIALYFAAIPLAARIKVGAGRFYNDDLLVSPGWIAGIAVVTVMLAAAVAWRRTLRADVGPLGQSRERAERPPRAAALFPLAFGLGCLGCVAASARGGARPSTPLLVIGFLLTALGLIVAGPFVTRQLARVGMRRAGNASTVIAFNRIARFPKASFRTVSGMAVAAYTVTVFAVGVTAAAGVRTAPDGPDRLPMSVVAVFAGKTEDRAVETLREDLVNAPGVRAVAVGRLGGAGKVGALDDRSTAADQKMILPSAQARALGVAGPQRSEYVALNIGAVFLDDPLDVEEAPGDVQTHSDVRAILVRTDGRPATIERVRTRAMASGIPLSASPASRADLAAEGALAPENQFAAIAYVGIVIAALLSAVSLTVSAISSVIQRRRAFGLMRLTGMPRAVLRKVVSIEAVVPVAGVFLACLAAGAFTAWAVVFAASEGRRTVGLPSLGFYAVLALCLALAACSTAATVKAAFRVTGEGSVRFE</sequence>
<feature type="transmembrane region" description="Helical" evidence="7">
    <location>
        <begin position="727"/>
        <end position="752"/>
    </location>
</feature>
<evidence type="ECO:0000259" key="8">
    <source>
        <dbReference type="Pfam" id="PF02687"/>
    </source>
</evidence>